<dbReference type="Pfam" id="PF05419">
    <property type="entry name" value="GUN4"/>
    <property type="match status" value="1"/>
</dbReference>
<dbReference type="Proteomes" id="UP001483337">
    <property type="component" value="Chromosome"/>
</dbReference>
<dbReference type="CDD" id="cd16383">
    <property type="entry name" value="GUN4"/>
    <property type="match status" value="1"/>
</dbReference>
<dbReference type="Gene3D" id="1.10.10.1770">
    <property type="entry name" value="Gun4-like"/>
    <property type="match status" value="1"/>
</dbReference>
<dbReference type="PANTHER" id="PTHR34800:SF1">
    <property type="entry name" value="TETRAPYRROLE-BINDING PROTEIN, CHLOROPLASTIC"/>
    <property type="match status" value="1"/>
</dbReference>
<reference evidence="2 3" key="1">
    <citation type="submission" date="2024-04" db="EMBL/GenBank/DDBJ databases">
        <title>Okeanomitos corallinicola gen. &amp; sp. nov. (Nostocales, Cyanobacteria), a new toxic marine heterocyst-forming cyanobacterium from a coral reef.</title>
        <authorList>
            <person name="Li H."/>
            <person name="Li R."/>
            <person name="Kang J."/>
            <person name="Hii K.S."/>
            <person name="Mohamed H.F."/>
            <person name="Xu X."/>
            <person name="Luo Z."/>
        </authorList>
    </citation>
    <scope>NUCLEOTIDE SEQUENCE [LARGE SCALE GENOMIC DNA]</scope>
    <source>
        <strain evidence="2 3">TIOX110</strain>
    </source>
</reference>
<gene>
    <name evidence="2" type="ORF">WJM97_14205</name>
</gene>
<evidence type="ECO:0000313" key="2">
    <source>
        <dbReference type="EMBL" id="WZB86548.1"/>
    </source>
</evidence>
<protein>
    <submittedName>
        <fullName evidence="2">GUN4 domain-containing protein</fullName>
    </submittedName>
</protein>
<dbReference type="Gene3D" id="1.25.40.620">
    <property type="match status" value="1"/>
</dbReference>
<dbReference type="EMBL" id="CP150886">
    <property type="protein sequence ID" value="WZB86548.1"/>
    <property type="molecule type" value="Genomic_DNA"/>
</dbReference>
<dbReference type="SUPFAM" id="SSF140869">
    <property type="entry name" value="GUN4-like"/>
    <property type="match status" value="1"/>
</dbReference>
<evidence type="ECO:0000313" key="3">
    <source>
        <dbReference type="Proteomes" id="UP001483337"/>
    </source>
</evidence>
<dbReference type="InterPro" id="IPR037215">
    <property type="entry name" value="GUN4-like_sf"/>
</dbReference>
<dbReference type="InterPro" id="IPR008629">
    <property type="entry name" value="GUN4-like"/>
</dbReference>
<name>A0ABZ2UT09_9CYAN</name>
<keyword evidence="3" id="KW-1185">Reference proteome</keyword>
<accession>A0ABZ2UT09</accession>
<proteinExistence type="predicted"/>
<organism evidence="2 3">
    <name type="scientific">Okeanomitos corallinicola TIOX110</name>
    <dbReference type="NCBI Taxonomy" id="3133117"/>
    <lineage>
        <taxon>Bacteria</taxon>
        <taxon>Bacillati</taxon>
        <taxon>Cyanobacteriota</taxon>
        <taxon>Cyanophyceae</taxon>
        <taxon>Nostocales</taxon>
        <taxon>Aphanizomenonaceae</taxon>
        <taxon>Okeanomitos</taxon>
    </lineage>
</organism>
<evidence type="ECO:0000259" key="1">
    <source>
        <dbReference type="Pfam" id="PF05419"/>
    </source>
</evidence>
<dbReference type="PANTHER" id="PTHR34800">
    <property type="entry name" value="TETRAPYRROLE-BINDING PROTEIN, CHLOROPLASTIC"/>
    <property type="match status" value="1"/>
</dbReference>
<dbReference type="RefSeq" id="WP_353929462.1">
    <property type="nucleotide sequence ID" value="NZ_CP150886.1"/>
</dbReference>
<sequence>MLIKQQKKLITHKSISIYEQTYQLPVLKNNSVKKVQQKIKERQQLIKEGVRYHYRFGGIIKRKKEITQGEVLDEVKLFIQDYFHIIDFLESYKNNYHDFLLTLTVDLKKLFKQKYLEVKKIEDDRSKLELKNHQNPQILEQLKTEKRENFKAVLLLSNAYFLTLEKISLISEGIRKLGEDTQNQKQIVEKVVKDLEVYQEIYEYQRKAQKVRQEIAKIAQTAINFETSLQEYFSPFQVLIDELIKVDEYFYAIVGDIKNLGDNILNYQSDLLDLEKNQGFSQKFIDFMVKIYDKKSRLEDAFIESQLLDGNNHNFDLLENSVFLEQGIDLISNYISTQITDQRKYPGITAANLPSTSLSTAKETGLMELVNNNIDLTQELISNQNIDYTPLRELLHQQKWQEADIETAKLMLKVMGKNYWNEVYQEDIDNFPCQDIQLMDQLWEQYSYGYFGFNIQQTIWSEMGGQVDYETEKRLGDRLGWRKEGKWLEYEALTFNLSPITPMGHLPAKWLNYDQSRVKFTPELSTENRSMAAWRVKSWLVWQMHLFFARVQNCQ</sequence>
<feature type="domain" description="GUN4-like" evidence="1">
    <location>
        <begin position="382"/>
        <end position="508"/>
    </location>
</feature>